<gene>
    <name evidence="1" type="ORF">MCHLO_12330</name>
</gene>
<evidence type="ECO:0000313" key="1">
    <source>
        <dbReference type="EMBL" id="GAT55583.1"/>
    </source>
</evidence>
<evidence type="ECO:0000313" key="2">
    <source>
        <dbReference type="Proteomes" id="UP000815677"/>
    </source>
</evidence>
<organism evidence="1 2">
    <name type="scientific">Mycena chlorophos</name>
    <name type="common">Agaric fungus</name>
    <name type="synonym">Agaricus chlorophos</name>
    <dbReference type="NCBI Taxonomy" id="658473"/>
    <lineage>
        <taxon>Eukaryota</taxon>
        <taxon>Fungi</taxon>
        <taxon>Dikarya</taxon>
        <taxon>Basidiomycota</taxon>
        <taxon>Agaricomycotina</taxon>
        <taxon>Agaricomycetes</taxon>
        <taxon>Agaricomycetidae</taxon>
        <taxon>Agaricales</taxon>
        <taxon>Marasmiineae</taxon>
        <taxon>Mycenaceae</taxon>
        <taxon>Mycena</taxon>
    </lineage>
</organism>
<dbReference type="Proteomes" id="UP000815677">
    <property type="component" value="Unassembled WGS sequence"/>
</dbReference>
<name>A0ABQ0LX02_MYCCL</name>
<sequence>MGRAFRLADFALAVQTHFAQCASRGTPASDVSILRHTVDMRATTTARYRLASVLRLAIRYALPFAHATTTTQSRTRPLAVSSMLAALPVVRADVPPKRLSLLASMLLDHPSADPSVTRVPLGEAFEGPLCFADTSFPARRVLRPLLAGVISCSRGPQAQAPFHRSANHLLSCWSSTGDAPETPASFMSIYNSRSVQSECSLSRRCLPIQ</sequence>
<keyword evidence="2" id="KW-1185">Reference proteome</keyword>
<reference evidence="1" key="1">
    <citation type="submission" date="2014-09" db="EMBL/GenBank/DDBJ databases">
        <title>Genome sequence of the luminous mushroom Mycena chlorophos for searching fungal bioluminescence genes.</title>
        <authorList>
            <person name="Tanaka Y."/>
            <person name="Kasuga D."/>
            <person name="Oba Y."/>
            <person name="Hase S."/>
            <person name="Sato K."/>
            <person name="Oba Y."/>
            <person name="Sakakibara Y."/>
        </authorList>
    </citation>
    <scope>NUCLEOTIDE SEQUENCE</scope>
</reference>
<protein>
    <submittedName>
        <fullName evidence="1">Uncharacterized protein</fullName>
    </submittedName>
</protein>
<dbReference type="EMBL" id="DF849044">
    <property type="protein sequence ID" value="GAT55583.1"/>
    <property type="molecule type" value="Genomic_DNA"/>
</dbReference>
<accession>A0ABQ0LX02</accession>
<proteinExistence type="predicted"/>